<dbReference type="AlphaFoldDB" id="A0A5U3G5R1"/>
<organism evidence="1">
    <name type="scientific">Salmonella enterica I</name>
    <dbReference type="NCBI Taxonomy" id="59201"/>
    <lineage>
        <taxon>Bacteria</taxon>
        <taxon>Pseudomonadati</taxon>
        <taxon>Pseudomonadota</taxon>
        <taxon>Gammaproteobacteria</taxon>
        <taxon>Enterobacterales</taxon>
        <taxon>Enterobacteriaceae</taxon>
        <taxon>Salmonella</taxon>
    </lineage>
</organism>
<protein>
    <submittedName>
        <fullName evidence="1">Uncharacterized protein</fullName>
    </submittedName>
</protein>
<sequence length="68" mass="7862">MPLQIISDYMLRFMHNNKDAKLFEAKERLEKKITLFIADGYDEQRLRGALSAATSSHTREAFLAAIQF</sequence>
<accession>A0A5U3G5R1</accession>
<reference evidence="1" key="1">
    <citation type="submission" date="2018-07" db="EMBL/GenBank/DDBJ databases">
        <authorList>
            <consortium name="GenomeTrakr network: Whole genome sequencing for foodborne pathogen traceback"/>
        </authorList>
    </citation>
    <scope>NUCLEOTIDE SEQUENCE</scope>
    <source>
        <strain evidence="1">MDH-2013-00175</strain>
    </source>
</reference>
<comment type="caution">
    <text evidence="1">The sequence shown here is derived from an EMBL/GenBank/DDBJ whole genome shotgun (WGS) entry which is preliminary data.</text>
</comment>
<dbReference type="EMBL" id="AAGLQK010000082">
    <property type="protein sequence ID" value="EBP4061142.1"/>
    <property type="molecule type" value="Genomic_DNA"/>
</dbReference>
<name>A0A5U3G5R1_SALET</name>
<evidence type="ECO:0000313" key="1">
    <source>
        <dbReference type="EMBL" id="EBP4061142.1"/>
    </source>
</evidence>
<gene>
    <name evidence="1" type="ORF">Z599_26235</name>
</gene>
<proteinExistence type="predicted"/>